<comment type="caution">
    <text evidence="2">The sequence shown here is derived from an EMBL/GenBank/DDBJ whole genome shotgun (WGS) entry which is preliminary data.</text>
</comment>
<dbReference type="EMBL" id="BGKA01000257">
    <property type="protein sequence ID" value="GBH20445.1"/>
    <property type="molecule type" value="Genomic_DNA"/>
</dbReference>
<sequence length="86" mass="9600">MARIRYSSALYRLFSVLCALVWLMYFGSAPLLMPGPLGCTSFSPLRLKKIPMCTSPCYQSLASCLLPLASCLWFGSLFGLLNRVVW</sequence>
<protein>
    <submittedName>
        <fullName evidence="2">Uncharacterized protein</fullName>
    </submittedName>
</protein>
<dbReference type="Proteomes" id="UP000248291">
    <property type="component" value="Unassembled WGS sequence"/>
</dbReference>
<name>A0AAN4TNX5_PSESF</name>
<keyword evidence="1" id="KW-1133">Transmembrane helix</keyword>
<gene>
    <name evidence="2" type="ORF">KPSA3_06475</name>
</gene>
<organism evidence="2 3">
    <name type="scientific">Pseudomonas syringae pv. actinidiae</name>
    <dbReference type="NCBI Taxonomy" id="103796"/>
    <lineage>
        <taxon>Bacteria</taxon>
        <taxon>Pseudomonadati</taxon>
        <taxon>Pseudomonadota</taxon>
        <taxon>Gammaproteobacteria</taxon>
        <taxon>Pseudomonadales</taxon>
        <taxon>Pseudomonadaceae</taxon>
        <taxon>Pseudomonas</taxon>
        <taxon>Pseudomonas syringae</taxon>
    </lineage>
</organism>
<reference evidence="2 3" key="1">
    <citation type="submission" date="2018-04" db="EMBL/GenBank/DDBJ databases">
        <title>Draft genome sequence of Pseudomonas syringae pv. actinidiae biovar 3 strains isolated from kiwifruit in Kagawa prefecture.</title>
        <authorList>
            <person name="Tabuchi M."/>
            <person name="Saito M."/>
            <person name="Fujiwara S."/>
            <person name="Sasa N."/>
            <person name="Akimitsu K."/>
            <person name="Gomi K."/>
            <person name="Konishi-Sugita S."/>
            <person name="Hamano K."/>
            <person name="Kataoka I."/>
        </authorList>
    </citation>
    <scope>NUCLEOTIDE SEQUENCE [LARGE SCALE GENOMIC DNA]</scope>
    <source>
        <strain evidence="2 3">MAFF212211</strain>
    </source>
</reference>
<feature type="transmembrane region" description="Helical" evidence="1">
    <location>
        <begin position="58"/>
        <end position="81"/>
    </location>
</feature>
<proteinExistence type="predicted"/>
<evidence type="ECO:0000313" key="3">
    <source>
        <dbReference type="Proteomes" id="UP000248291"/>
    </source>
</evidence>
<evidence type="ECO:0000313" key="2">
    <source>
        <dbReference type="EMBL" id="GBH20445.1"/>
    </source>
</evidence>
<keyword evidence="1" id="KW-0812">Transmembrane</keyword>
<accession>A0AAN4TNX5</accession>
<keyword evidence="1" id="KW-0472">Membrane</keyword>
<evidence type="ECO:0000256" key="1">
    <source>
        <dbReference type="SAM" id="Phobius"/>
    </source>
</evidence>
<dbReference type="AlphaFoldDB" id="A0AAN4TNX5"/>